<proteinExistence type="predicted"/>
<keyword evidence="3" id="KW-0804">Transcription</keyword>
<dbReference type="PROSITE" id="PS50932">
    <property type="entry name" value="HTH_LACI_2"/>
    <property type="match status" value="1"/>
</dbReference>
<evidence type="ECO:0000313" key="6">
    <source>
        <dbReference type="Proteomes" id="UP001465153"/>
    </source>
</evidence>
<dbReference type="Gene3D" id="3.40.50.2300">
    <property type="match status" value="2"/>
</dbReference>
<organism evidence="5 6">
    <name type="scientific">Sessilibacter corallicola</name>
    <dbReference type="NCBI Taxonomy" id="2904075"/>
    <lineage>
        <taxon>Bacteria</taxon>
        <taxon>Pseudomonadati</taxon>
        <taxon>Pseudomonadota</taxon>
        <taxon>Gammaproteobacteria</taxon>
        <taxon>Cellvibrionales</taxon>
        <taxon>Cellvibrionaceae</taxon>
        <taxon>Sessilibacter</taxon>
    </lineage>
</organism>
<evidence type="ECO:0000313" key="5">
    <source>
        <dbReference type="EMBL" id="GAA6170095.1"/>
    </source>
</evidence>
<feature type="domain" description="HTH lacI-type" evidence="4">
    <location>
        <begin position="8"/>
        <end position="63"/>
    </location>
</feature>
<gene>
    <name evidence="5" type="ORF">NBRC116591_39080</name>
</gene>
<dbReference type="Pfam" id="PF13377">
    <property type="entry name" value="Peripla_BP_3"/>
    <property type="match status" value="1"/>
</dbReference>
<keyword evidence="1" id="KW-0805">Transcription regulation</keyword>
<dbReference type="RefSeq" id="WP_353304440.1">
    <property type="nucleotide sequence ID" value="NZ_BAABWN010000019.1"/>
</dbReference>
<evidence type="ECO:0000256" key="1">
    <source>
        <dbReference type="ARBA" id="ARBA00023015"/>
    </source>
</evidence>
<keyword evidence="6" id="KW-1185">Reference proteome</keyword>
<dbReference type="SUPFAM" id="SSF53822">
    <property type="entry name" value="Periplasmic binding protein-like I"/>
    <property type="match status" value="1"/>
</dbReference>
<evidence type="ECO:0000256" key="2">
    <source>
        <dbReference type="ARBA" id="ARBA00023125"/>
    </source>
</evidence>
<dbReference type="InterPro" id="IPR000843">
    <property type="entry name" value="HTH_LacI"/>
</dbReference>
<sequence>MVKTVGKLTLKDVAAQLGVSNATVSNAFNRPGQLSRELREHILDQCRVIGYPGPNAAARSLRTGKTGIIGVMLSNYLSYSFSDPVAHQFLQGLAEVFEEREYNLLVMPSRDHVKLTSGYESFVDGFIVYGPPQPQKLDQLISQHKSIITVDFEIEGCVSVNIDNYAGALACAEHALASMSPAGHAAILGLRINDQNRVCRLEEGLLFGESTITIQRLRGFQDAAKTYKMPIHPRMIWQIPDNTHKQGYQAAKEALMSNPRPEVLLCMSDRIALAALQAARHLGLRVPEDVKITGFDDIPESHTQHPTLTTVHQQSKDKGTIAAEIFLGMREEKSLVLATELMIRESCP</sequence>
<dbReference type="InterPro" id="IPR046335">
    <property type="entry name" value="LacI/GalR-like_sensor"/>
</dbReference>
<dbReference type="PANTHER" id="PTHR30146:SF138">
    <property type="entry name" value="TRANSCRIPTIONAL REGULATORY PROTEIN"/>
    <property type="match status" value="1"/>
</dbReference>
<dbReference type="SMART" id="SM00354">
    <property type="entry name" value="HTH_LACI"/>
    <property type="match status" value="1"/>
</dbReference>
<evidence type="ECO:0000256" key="3">
    <source>
        <dbReference type="ARBA" id="ARBA00023163"/>
    </source>
</evidence>
<evidence type="ECO:0000259" key="4">
    <source>
        <dbReference type="PROSITE" id="PS50932"/>
    </source>
</evidence>
<comment type="caution">
    <text evidence="5">The sequence shown here is derived from an EMBL/GenBank/DDBJ whole genome shotgun (WGS) entry which is preliminary data.</text>
</comment>
<dbReference type="CDD" id="cd06279">
    <property type="entry name" value="PBP1_LacI-like"/>
    <property type="match status" value="1"/>
</dbReference>
<dbReference type="Proteomes" id="UP001465153">
    <property type="component" value="Unassembled WGS sequence"/>
</dbReference>
<reference evidence="5 6" key="1">
    <citation type="submission" date="2024-04" db="EMBL/GenBank/DDBJ databases">
        <title>Draft genome sequence of Sessilibacter corallicola NBRC 116591.</title>
        <authorList>
            <person name="Miyakawa T."/>
            <person name="Kusuya Y."/>
            <person name="Miura T."/>
        </authorList>
    </citation>
    <scope>NUCLEOTIDE SEQUENCE [LARGE SCALE GENOMIC DNA]</scope>
    <source>
        <strain evidence="5 6">KU-00831-HH</strain>
    </source>
</reference>
<dbReference type="Gene3D" id="1.10.260.40">
    <property type="entry name" value="lambda repressor-like DNA-binding domains"/>
    <property type="match status" value="1"/>
</dbReference>
<dbReference type="SUPFAM" id="SSF47413">
    <property type="entry name" value="lambda repressor-like DNA-binding domains"/>
    <property type="match status" value="1"/>
</dbReference>
<protein>
    <submittedName>
        <fullName evidence="5">LacI family DNA-binding transcriptional regulator</fullName>
    </submittedName>
</protein>
<dbReference type="EMBL" id="BAABWN010000019">
    <property type="protein sequence ID" value="GAA6170095.1"/>
    <property type="molecule type" value="Genomic_DNA"/>
</dbReference>
<dbReference type="CDD" id="cd01392">
    <property type="entry name" value="HTH_LacI"/>
    <property type="match status" value="1"/>
</dbReference>
<name>A0ABQ0AEM2_9GAMM</name>
<dbReference type="GO" id="GO:0003677">
    <property type="term" value="F:DNA binding"/>
    <property type="evidence" value="ECO:0007669"/>
    <property type="project" value="UniProtKB-KW"/>
</dbReference>
<dbReference type="PANTHER" id="PTHR30146">
    <property type="entry name" value="LACI-RELATED TRANSCRIPTIONAL REPRESSOR"/>
    <property type="match status" value="1"/>
</dbReference>
<dbReference type="InterPro" id="IPR028082">
    <property type="entry name" value="Peripla_BP_I"/>
</dbReference>
<dbReference type="Pfam" id="PF00356">
    <property type="entry name" value="LacI"/>
    <property type="match status" value="1"/>
</dbReference>
<accession>A0ABQ0AEM2</accession>
<keyword evidence="2 5" id="KW-0238">DNA-binding</keyword>
<dbReference type="InterPro" id="IPR010982">
    <property type="entry name" value="Lambda_DNA-bd_dom_sf"/>
</dbReference>